<dbReference type="STRING" id="545619.SAMN04489860_2253"/>
<name>A0A1H1UNX9_9CELL</name>
<sequence length="115" mass="12447">MLRLGLPSISQMSTFGESGSAPWTAWPVGARVMVRQRLRSAADGGHAPRYTDILGDVVAVGPEGVRLSRDAPRRGHPDPWEPGCEVFVPADEIAVGKRVPPRPARRARRAPTSED</sequence>
<keyword evidence="3" id="KW-1185">Reference proteome</keyword>
<gene>
    <name evidence="2" type="ORF">SAMN04489860_2253</name>
</gene>
<dbReference type="InterPro" id="IPR056934">
    <property type="entry name" value="SH3_Rv0428c"/>
</dbReference>
<organism evidence="2 3">
    <name type="scientific">Paraoerskovia marina</name>
    <dbReference type="NCBI Taxonomy" id="545619"/>
    <lineage>
        <taxon>Bacteria</taxon>
        <taxon>Bacillati</taxon>
        <taxon>Actinomycetota</taxon>
        <taxon>Actinomycetes</taxon>
        <taxon>Micrococcales</taxon>
        <taxon>Cellulomonadaceae</taxon>
        <taxon>Paraoerskovia</taxon>
    </lineage>
</organism>
<feature type="domain" description="Histone acetyltransferase Rv0428c-like SH3" evidence="1">
    <location>
        <begin position="27"/>
        <end position="69"/>
    </location>
</feature>
<protein>
    <recommendedName>
        <fullName evidence="1">Histone acetyltransferase Rv0428c-like SH3 domain-containing protein</fullName>
    </recommendedName>
</protein>
<dbReference type="AlphaFoldDB" id="A0A1H1UNX9"/>
<dbReference type="EMBL" id="LT629776">
    <property type="protein sequence ID" value="SDS74163.1"/>
    <property type="molecule type" value="Genomic_DNA"/>
</dbReference>
<evidence type="ECO:0000313" key="2">
    <source>
        <dbReference type="EMBL" id="SDS74163.1"/>
    </source>
</evidence>
<evidence type="ECO:0000259" key="1">
    <source>
        <dbReference type="Pfam" id="PF24551"/>
    </source>
</evidence>
<dbReference type="Proteomes" id="UP000185663">
    <property type="component" value="Chromosome I"/>
</dbReference>
<evidence type="ECO:0000313" key="3">
    <source>
        <dbReference type="Proteomes" id="UP000185663"/>
    </source>
</evidence>
<reference evidence="2 3" key="1">
    <citation type="submission" date="2016-10" db="EMBL/GenBank/DDBJ databases">
        <authorList>
            <person name="de Groot N.N."/>
        </authorList>
    </citation>
    <scope>NUCLEOTIDE SEQUENCE [LARGE SCALE GENOMIC DNA]</scope>
    <source>
        <strain evidence="2 3">DSM 22126</strain>
    </source>
</reference>
<proteinExistence type="predicted"/>
<dbReference type="Pfam" id="PF24551">
    <property type="entry name" value="SH3_Rv0428c"/>
    <property type="match status" value="1"/>
</dbReference>
<accession>A0A1H1UNX9</accession>